<accession>A0A6G0IJ44</accession>
<protein>
    <recommendedName>
        <fullName evidence="3">LINE-1 type transposase domain-containing protein 1</fullName>
    </recommendedName>
</protein>
<dbReference type="InterPro" id="IPR004244">
    <property type="entry name" value="Transposase_22"/>
</dbReference>
<sequence length="203" mass="22725">MSDDTCLSEIASLNTRMTEAEGCISNSEDATATFTMKLSEVESKLETALDKINDLENRSRRCNICVVGLPEGSEGTNPVAFFRTWLPELLEINAKGGSVKLYNFQDKVWIMQAARKAQSLAYNGAPIMVFGDFSAAVIRKRQEYYVVKQQLKERGIVFAMMYPAVLRIKHNGQEKVFKHPKEVSAFMDKESQRGGSPSTLPDE</sequence>
<dbReference type="AlphaFoldDB" id="A0A6G0IJ44"/>
<dbReference type="Gene3D" id="3.30.70.1820">
    <property type="entry name" value="L1 transposable element, RRM domain"/>
    <property type="match status" value="1"/>
</dbReference>
<evidence type="ECO:0000313" key="2">
    <source>
        <dbReference type="Proteomes" id="UP000424527"/>
    </source>
</evidence>
<organism evidence="1 2">
    <name type="scientific">Larimichthys crocea</name>
    <name type="common">Large yellow croaker</name>
    <name type="synonym">Pseudosciaena crocea</name>
    <dbReference type="NCBI Taxonomy" id="215358"/>
    <lineage>
        <taxon>Eukaryota</taxon>
        <taxon>Metazoa</taxon>
        <taxon>Chordata</taxon>
        <taxon>Craniata</taxon>
        <taxon>Vertebrata</taxon>
        <taxon>Euteleostomi</taxon>
        <taxon>Actinopterygii</taxon>
        <taxon>Neopterygii</taxon>
        <taxon>Teleostei</taxon>
        <taxon>Neoteleostei</taxon>
        <taxon>Acanthomorphata</taxon>
        <taxon>Eupercaria</taxon>
        <taxon>Sciaenidae</taxon>
        <taxon>Larimichthys</taxon>
    </lineage>
</organism>
<keyword evidence="2" id="KW-1185">Reference proteome</keyword>
<dbReference type="PANTHER" id="PTHR11505">
    <property type="entry name" value="L1 TRANSPOSABLE ELEMENT-RELATED"/>
    <property type="match status" value="1"/>
</dbReference>
<comment type="caution">
    <text evidence="1">The sequence shown here is derived from an EMBL/GenBank/DDBJ whole genome shotgun (WGS) entry which is preliminary data.</text>
</comment>
<proteinExistence type="predicted"/>
<dbReference type="Proteomes" id="UP000424527">
    <property type="component" value="Unassembled WGS sequence"/>
</dbReference>
<dbReference type="InterPro" id="IPR042566">
    <property type="entry name" value="L1_C"/>
</dbReference>
<evidence type="ECO:0008006" key="3">
    <source>
        <dbReference type="Google" id="ProtNLM"/>
    </source>
</evidence>
<reference evidence="1 2" key="1">
    <citation type="submission" date="2019-07" db="EMBL/GenBank/DDBJ databases">
        <title>Chromosome genome assembly for large yellow croaker.</title>
        <authorList>
            <person name="Xiao S."/>
        </authorList>
    </citation>
    <scope>NUCLEOTIDE SEQUENCE [LARGE SCALE GENOMIC DNA]</scope>
    <source>
        <strain evidence="1">JMULYC20181020</strain>
        <tissue evidence="1">Muscle</tissue>
    </source>
</reference>
<gene>
    <name evidence="1" type="ORF">D5F01_LYC08888</name>
</gene>
<name>A0A6G0IJ44_LARCR</name>
<evidence type="ECO:0000313" key="1">
    <source>
        <dbReference type="EMBL" id="KAE8291535.1"/>
    </source>
</evidence>
<dbReference type="EMBL" id="REGW02000009">
    <property type="protein sequence ID" value="KAE8291535.1"/>
    <property type="molecule type" value="Genomic_DNA"/>
</dbReference>
<dbReference type="Gene3D" id="3.30.250.20">
    <property type="entry name" value="L1 transposable element, C-terminal domain"/>
    <property type="match status" value="1"/>
</dbReference>